<dbReference type="PROSITE" id="PS00012">
    <property type="entry name" value="PHOSPHOPANTETHEINE"/>
    <property type="match status" value="1"/>
</dbReference>
<dbReference type="Gene3D" id="3.40.50.720">
    <property type="entry name" value="NAD(P)-binding Rossmann-like Domain"/>
    <property type="match status" value="1"/>
</dbReference>
<dbReference type="SUPFAM" id="SSF52777">
    <property type="entry name" value="CoA-dependent acyltransferases"/>
    <property type="match status" value="2"/>
</dbReference>
<feature type="domain" description="Carrier" evidence="6">
    <location>
        <begin position="966"/>
        <end position="1040"/>
    </location>
</feature>
<dbReference type="Gene3D" id="3.30.300.30">
    <property type="match status" value="1"/>
</dbReference>
<protein>
    <submittedName>
        <fullName evidence="7">Amino acid adenylation enzyme/thioester reductase family protein</fullName>
    </submittedName>
</protein>
<evidence type="ECO:0000256" key="1">
    <source>
        <dbReference type="ARBA" id="ARBA00001957"/>
    </source>
</evidence>
<dbReference type="InterPro" id="IPR010071">
    <property type="entry name" value="AA_adenyl_dom"/>
</dbReference>
<dbReference type="CDD" id="cd05930">
    <property type="entry name" value="A_NRPS"/>
    <property type="match status" value="1"/>
</dbReference>
<dbReference type="NCBIfam" id="TIGR01733">
    <property type="entry name" value="AA-adenyl-dom"/>
    <property type="match status" value="1"/>
</dbReference>
<keyword evidence="3" id="KW-0596">Phosphopantetheine</keyword>
<dbReference type="FunFam" id="3.40.50.980:FF:000001">
    <property type="entry name" value="Non-ribosomal peptide synthetase"/>
    <property type="match status" value="1"/>
</dbReference>
<dbReference type="PANTHER" id="PTHR44845:SF6">
    <property type="entry name" value="BETA-ALANINE-ACTIVATING ENZYME"/>
    <property type="match status" value="1"/>
</dbReference>
<dbReference type="Gene3D" id="3.40.50.980">
    <property type="match status" value="2"/>
</dbReference>
<dbReference type="CDD" id="cd05235">
    <property type="entry name" value="SDR_e1"/>
    <property type="match status" value="1"/>
</dbReference>
<sequence length="1442" mass="165904">MTKPILYPLTFPQQSIWDIETFYSDTSYANLMGGVIIEENINDRLMEKAVNIIIQRHEAIRLRLFLVDGGPRQYVSQYKDYKLEILDFNYSDGLNKFNFWEERQTKKPFELFDNDLFYFALIKLNDSRNALYVKFHHLISDLWSHLMIIGEILKTYRELVNGKSLAVQLQPSYVSYIIEDMKYRTSPKFQERKMFWQKVFQTIPELTILNNSSLWKRNRQAKRKTIVMSPEVCQKINVFSANYRFSSFVIFFSVYALYLSKITHKQDIVIGTPVLNRANYQQRNTAGMFISNIPFRITIDYQWDYLTYLNEINKLWKIYLKNQRYPYKEILKDMRTRHGYSEKLIDVVFSYHNSKLDIQDMDVKTFWCFNGHEINTLSLSISDWQDEGTLMFNYDYLFAAFNDAEIEQIHHYIVKLLITAIADPAKPLAEISLLTGEEKQILNNKHNNTDLDYPKEKTIHQIFEEQVDKTPNQIAIIVNNKKFTYQQLNKKANQLAAVLRRKGVTSNSIVSIMLKRSPELIVGIFAVLKAGGAYIPIDPQYPMARIEEVLRDSNTSMLLTNPSNKKEKALIERLAETISLETIDLNDSSLYNGSSSNLLNTTKPDDLAYVIYTSGSTGAPKGVMIEHRSVNNLIHALWKIFCFSEPKAMVSLTTVAFDIFVMETLVPLAYGLCVVIANEEEQKIPTLLFDLIKKYDIKMLQATPSKVQSLINDPKSREGLSALMNIFIGGETLKETVLKRLQKIVPNSRIFNMYGPTETTVWAMYKEVTKDERITIGRPMANTQIYILDNEKEPVPKGVTGEIFIGGDGVARGYLYRPDLTEERFIPNPFQQGKMYKTGDLGRWTDEGEIEYLGRNDDQVKVRGFRIELGEIEKCLLKHELLQEAVVVTHEDGRNKNYLCAYLVGDRTCSSLDIRAFLEQRLPDYMIPAKFIWLDAIPLTPNCKVDKKALPDPTTIGGLEDTIYMPPRNEIDEELAALWAKALDVDRVGIDDNFFLLGGDSLAIIEVLTGIWFRKWSLNAQDFYDYPTVRQLSDKVRGVIKKQRNIEPAEEYPLPDSYFNNQYVQNALPAFSGNVLLIGATGFLGIHLLWELINNTTGSIYCLVRGENAERRLRSLYKHYFPASTELENNRINIVNGDLSKKLLGMPADDYHNLGKNVSSVINAAGLVKHYGDYQDFMDVNVQGTQEVIEFCLTFGKPLNHISTISIAGNQLEDAHKSRCFSENELYIGQNYRDNLYIRSKFEAEVGVLKGRELGLMATIFRVGILTGRYSDGWFQENINENAFYQKLKSLLTIRAIPEERMSGELEFTPVDFCARGILNIIRTNNRAGRIFHMLNHKTIKTNKLIQILNSLGIKIESVDIKRFYQLIESSMYSLQSDSLRGLVLDLGEEPLNQLSAKIQIQSNITQAFLAETGFEWPDINEDYLRKLLEHMIGVGFLQQII</sequence>
<dbReference type="Gene3D" id="3.30.559.30">
    <property type="entry name" value="Nonribosomal peptide synthetase, condensation domain"/>
    <property type="match status" value="1"/>
</dbReference>
<evidence type="ECO:0000256" key="2">
    <source>
        <dbReference type="ARBA" id="ARBA00006432"/>
    </source>
</evidence>
<evidence type="ECO:0000313" key="8">
    <source>
        <dbReference type="Proteomes" id="UP000006346"/>
    </source>
</evidence>
<dbReference type="Gene3D" id="1.10.1200.10">
    <property type="entry name" value="ACP-like"/>
    <property type="match status" value="1"/>
</dbReference>
<dbReference type="Gene3D" id="2.30.38.10">
    <property type="entry name" value="Luciferase, Domain 3"/>
    <property type="match status" value="1"/>
</dbReference>
<dbReference type="Pfam" id="PF13193">
    <property type="entry name" value="AMP-binding_C"/>
    <property type="match status" value="1"/>
</dbReference>
<dbReference type="InterPro" id="IPR045851">
    <property type="entry name" value="AMP-bd_C_sf"/>
</dbReference>
<dbReference type="eggNOG" id="COG3320">
    <property type="taxonomic scope" value="Bacteria"/>
</dbReference>
<dbReference type="InterPro" id="IPR036736">
    <property type="entry name" value="ACP-like_sf"/>
</dbReference>
<dbReference type="GO" id="GO:0044550">
    <property type="term" value="P:secondary metabolite biosynthetic process"/>
    <property type="evidence" value="ECO:0007669"/>
    <property type="project" value="UniProtKB-ARBA"/>
</dbReference>
<evidence type="ECO:0000313" key="7">
    <source>
        <dbReference type="EMBL" id="AET70725.1"/>
    </source>
</evidence>
<dbReference type="Gene3D" id="3.30.559.10">
    <property type="entry name" value="Chloramphenicol acetyltransferase-like domain"/>
    <property type="match status" value="1"/>
</dbReference>
<dbReference type="InterPro" id="IPR000873">
    <property type="entry name" value="AMP-dep_synth/lig_dom"/>
</dbReference>
<dbReference type="PANTHER" id="PTHR44845">
    <property type="entry name" value="CARRIER DOMAIN-CONTAINING PROTEIN"/>
    <property type="match status" value="1"/>
</dbReference>
<dbReference type="SUPFAM" id="SSF51735">
    <property type="entry name" value="NAD(P)-binding Rossmann-fold domains"/>
    <property type="match status" value="1"/>
</dbReference>
<dbReference type="InterPro" id="IPR023213">
    <property type="entry name" value="CAT-like_dom_sf"/>
</dbReference>
<name>G7WCA7_DESOD</name>
<keyword evidence="4" id="KW-0597">Phosphoprotein</keyword>
<dbReference type="PIRSF" id="PIRSF001617">
    <property type="entry name" value="Alpha-AR"/>
    <property type="match status" value="1"/>
</dbReference>
<dbReference type="PROSITE" id="PS00455">
    <property type="entry name" value="AMP_BINDING"/>
    <property type="match status" value="1"/>
</dbReference>
<dbReference type="STRING" id="768706.Desor_5347"/>
<dbReference type="PRINTS" id="PR00154">
    <property type="entry name" value="AMPBINDING"/>
</dbReference>
<evidence type="ECO:0000256" key="5">
    <source>
        <dbReference type="ARBA" id="ARBA00022598"/>
    </source>
</evidence>
<dbReference type="Proteomes" id="UP000006346">
    <property type="component" value="Chromosome"/>
</dbReference>
<dbReference type="RefSeq" id="WP_014187527.1">
    <property type="nucleotide sequence ID" value="NC_016584.1"/>
</dbReference>
<keyword evidence="5" id="KW-0436">Ligase</keyword>
<dbReference type="Pfam" id="PF00501">
    <property type="entry name" value="AMP-binding"/>
    <property type="match status" value="1"/>
</dbReference>
<dbReference type="FunFam" id="2.30.38.10:FF:000001">
    <property type="entry name" value="Non-ribosomal peptide synthetase PvdI"/>
    <property type="match status" value="1"/>
</dbReference>
<dbReference type="PROSITE" id="PS50075">
    <property type="entry name" value="CARRIER"/>
    <property type="match status" value="1"/>
</dbReference>
<dbReference type="InterPro" id="IPR036291">
    <property type="entry name" value="NAD(P)-bd_dom_sf"/>
</dbReference>
<dbReference type="FunFam" id="3.30.300.30:FF:000010">
    <property type="entry name" value="Enterobactin synthetase component F"/>
    <property type="match status" value="1"/>
</dbReference>
<gene>
    <name evidence="7" type="ordered locus">Desor_5347</name>
</gene>
<dbReference type="OrthoDB" id="9778383at2"/>
<dbReference type="eggNOG" id="COG1020">
    <property type="taxonomic scope" value="Bacteria"/>
</dbReference>
<dbReference type="GO" id="GO:0008610">
    <property type="term" value="P:lipid biosynthetic process"/>
    <property type="evidence" value="ECO:0007669"/>
    <property type="project" value="UniProtKB-ARBA"/>
</dbReference>
<dbReference type="Pfam" id="PF00668">
    <property type="entry name" value="Condensation"/>
    <property type="match status" value="1"/>
</dbReference>
<dbReference type="InterPro" id="IPR001242">
    <property type="entry name" value="Condensation_dom"/>
</dbReference>
<dbReference type="FunFam" id="3.40.50.12780:FF:000012">
    <property type="entry name" value="Non-ribosomal peptide synthetase"/>
    <property type="match status" value="1"/>
</dbReference>
<dbReference type="InterPro" id="IPR009081">
    <property type="entry name" value="PP-bd_ACP"/>
</dbReference>
<dbReference type="HOGENOM" id="CLU_000022_2_4_9"/>
<dbReference type="InterPro" id="IPR020459">
    <property type="entry name" value="AMP-binding"/>
</dbReference>
<dbReference type="PATRIC" id="fig|768706.3.peg.5446"/>
<dbReference type="GO" id="GO:0043041">
    <property type="term" value="P:amino acid activation for nonribosomal peptide biosynthetic process"/>
    <property type="evidence" value="ECO:0007669"/>
    <property type="project" value="UniProtKB-ARBA"/>
</dbReference>
<proteinExistence type="inferred from homology"/>
<dbReference type="SUPFAM" id="SSF56801">
    <property type="entry name" value="Acetyl-CoA synthetase-like"/>
    <property type="match status" value="1"/>
</dbReference>
<organism evidence="7 8">
    <name type="scientific">Desulfosporosinus orientis (strain ATCC 19365 / DSM 765 / NCIMB 8382 / VKM B-1628 / Singapore I)</name>
    <name type="common">Desulfotomaculum orientis</name>
    <dbReference type="NCBI Taxonomy" id="768706"/>
    <lineage>
        <taxon>Bacteria</taxon>
        <taxon>Bacillati</taxon>
        <taxon>Bacillota</taxon>
        <taxon>Clostridia</taxon>
        <taxon>Eubacteriales</taxon>
        <taxon>Desulfitobacteriaceae</taxon>
        <taxon>Desulfosporosinus</taxon>
    </lineage>
</organism>
<dbReference type="InterPro" id="IPR010080">
    <property type="entry name" value="Thioester_reductase-like_dom"/>
</dbReference>
<evidence type="ECO:0000256" key="3">
    <source>
        <dbReference type="ARBA" id="ARBA00022450"/>
    </source>
</evidence>
<dbReference type="Pfam" id="PF00550">
    <property type="entry name" value="PP-binding"/>
    <property type="match status" value="1"/>
</dbReference>
<dbReference type="EMBL" id="CP003108">
    <property type="protein sequence ID" value="AET70725.1"/>
    <property type="molecule type" value="Genomic_DNA"/>
</dbReference>
<comment type="similarity">
    <text evidence="2">Belongs to the ATP-dependent AMP-binding enzyme family.</text>
</comment>
<dbReference type="KEGG" id="dor:Desor_5347"/>
<reference evidence="7 8" key="2">
    <citation type="journal article" date="2012" name="J. Bacteriol.">
        <title>Complete genome sequences of Desulfosporosinus orientis DSM765T, Desulfosporosinus youngiae DSM17734T, Desulfosporosinus meridiei DSM13257T, and Desulfosporosinus acidiphilus DSM22704T.</title>
        <authorList>
            <person name="Pester M."/>
            <person name="Brambilla E."/>
            <person name="Alazard D."/>
            <person name="Rattei T."/>
            <person name="Weinmaier T."/>
            <person name="Han J."/>
            <person name="Lucas S."/>
            <person name="Lapidus A."/>
            <person name="Cheng J.F."/>
            <person name="Goodwin L."/>
            <person name="Pitluck S."/>
            <person name="Peters L."/>
            <person name="Ovchinnikova G."/>
            <person name="Teshima H."/>
            <person name="Detter J.C."/>
            <person name="Han C.S."/>
            <person name="Tapia R."/>
            <person name="Land M.L."/>
            <person name="Hauser L."/>
            <person name="Kyrpides N.C."/>
            <person name="Ivanova N.N."/>
            <person name="Pagani I."/>
            <person name="Huntmann M."/>
            <person name="Wei C.L."/>
            <person name="Davenport K.W."/>
            <person name="Daligault H."/>
            <person name="Chain P.S."/>
            <person name="Chen A."/>
            <person name="Mavromatis K."/>
            <person name="Markowitz V."/>
            <person name="Szeto E."/>
            <person name="Mikhailova N."/>
            <person name="Pati A."/>
            <person name="Wagner M."/>
            <person name="Woyke T."/>
            <person name="Ollivier B."/>
            <person name="Klenk H.P."/>
            <person name="Spring S."/>
            <person name="Loy A."/>
        </authorList>
    </citation>
    <scope>NUCLEOTIDE SEQUENCE [LARGE SCALE GENOMIC DNA]</scope>
    <source>
        <strain evidence="8">ATCC 19365 / DSM 765 / NCIMB 8382 / VKM B-1628</strain>
    </source>
</reference>
<dbReference type="InterPro" id="IPR006162">
    <property type="entry name" value="Ppantetheine_attach_site"/>
</dbReference>
<dbReference type="InterPro" id="IPR020845">
    <property type="entry name" value="AMP-binding_CS"/>
</dbReference>
<dbReference type="InterPro" id="IPR025110">
    <property type="entry name" value="AMP-bd_C"/>
</dbReference>
<dbReference type="SUPFAM" id="SSF47336">
    <property type="entry name" value="ACP-like"/>
    <property type="match status" value="1"/>
</dbReference>
<evidence type="ECO:0000256" key="4">
    <source>
        <dbReference type="ARBA" id="ARBA00022553"/>
    </source>
</evidence>
<evidence type="ECO:0000259" key="6">
    <source>
        <dbReference type="PROSITE" id="PS50075"/>
    </source>
</evidence>
<dbReference type="InterPro" id="IPR013120">
    <property type="entry name" value="FAR_NAD-bd"/>
</dbReference>
<dbReference type="Pfam" id="PF07993">
    <property type="entry name" value="NAD_binding_4"/>
    <property type="match status" value="1"/>
</dbReference>
<comment type="cofactor">
    <cofactor evidence="1">
        <name>pantetheine 4'-phosphate</name>
        <dbReference type="ChEBI" id="CHEBI:47942"/>
    </cofactor>
</comment>
<keyword evidence="8" id="KW-1185">Reference proteome</keyword>
<reference evidence="8" key="1">
    <citation type="submission" date="2011-11" db="EMBL/GenBank/DDBJ databases">
        <title>Complete sequence of Desulfosporosinus orientis DSM 765.</title>
        <authorList>
            <person name="Lucas S."/>
            <person name="Han J."/>
            <person name="Lapidus A."/>
            <person name="Cheng J.-F."/>
            <person name="Goodwin L."/>
            <person name="Pitluck S."/>
            <person name="Peters L."/>
            <person name="Ovchinnikova G."/>
            <person name="Teshima H."/>
            <person name="Detter J.C."/>
            <person name="Han C."/>
            <person name="Tapia R."/>
            <person name="Land M."/>
            <person name="Hauser L."/>
            <person name="Kyrpides N."/>
            <person name="Ivanova N."/>
            <person name="Pagani I."/>
            <person name="Pester M."/>
            <person name="Spring S."/>
            <person name="Ollivier B."/>
            <person name="Rattei T."/>
            <person name="Klenk H.-P."/>
            <person name="Wagner M."/>
            <person name="Loy A."/>
            <person name="Woyke T."/>
        </authorList>
    </citation>
    <scope>NUCLEOTIDE SEQUENCE [LARGE SCALE GENOMIC DNA]</scope>
    <source>
        <strain evidence="8">ATCC 19365 / DSM 765 / NCIMB 8382 / VKM B-1628</strain>
    </source>
</reference>
<dbReference type="GO" id="GO:0016874">
    <property type="term" value="F:ligase activity"/>
    <property type="evidence" value="ECO:0007669"/>
    <property type="project" value="UniProtKB-KW"/>
</dbReference>
<accession>G7WCA7</accession>